<feature type="compositionally biased region" description="Low complexity" evidence="1">
    <location>
        <begin position="207"/>
        <end position="219"/>
    </location>
</feature>
<name>A0A316W6N0_9BASI</name>
<feature type="region of interest" description="Disordered" evidence="1">
    <location>
        <begin position="153"/>
        <end position="174"/>
    </location>
</feature>
<protein>
    <submittedName>
        <fullName evidence="2">Uncharacterized protein</fullName>
    </submittedName>
</protein>
<evidence type="ECO:0000313" key="3">
    <source>
        <dbReference type="Proteomes" id="UP000245783"/>
    </source>
</evidence>
<dbReference type="GeneID" id="37032667"/>
<organism evidence="2 3">
    <name type="scientific">Ceraceosorus guamensis</name>
    <dbReference type="NCBI Taxonomy" id="1522189"/>
    <lineage>
        <taxon>Eukaryota</taxon>
        <taxon>Fungi</taxon>
        <taxon>Dikarya</taxon>
        <taxon>Basidiomycota</taxon>
        <taxon>Ustilaginomycotina</taxon>
        <taxon>Exobasidiomycetes</taxon>
        <taxon>Ceraceosorales</taxon>
        <taxon>Ceraceosoraceae</taxon>
        <taxon>Ceraceosorus</taxon>
    </lineage>
</organism>
<gene>
    <name evidence="2" type="ORF">IE81DRAFT_191135</name>
</gene>
<evidence type="ECO:0000256" key="1">
    <source>
        <dbReference type="SAM" id="MobiDB-lite"/>
    </source>
</evidence>
<feature type="compositionally biased region" description="Pro residues" evidence="1">
    <location>
        <begin position="83"/>
        <end position="98"/>
    </location>
</feature>
<feature type="compositionally biased region" description="Basic and acidic residues" evidence="1">
    <location>
        <begin position="66"/>
        <end position="80"/>
    </location>
</feature>
<evidence type="ECO:0000313" key="2">
    <source>
        <dbReference type="EMBL" id="PWN45442.1"/>
    </source>
</evidence>
<accession>A0A316W6N0</accession>
<sequence length="370" mass="39755">MNNSSAVAVTDKASKLVPSPSPRIAQHTSAAPATSSISHWLPPGHPLNAGARPASSTEGVRSGHTGKIDRMPSHEGHLSRPSEPLPSAPMQRPRPGPDLQPVSAGGYWAPITTPNDNLDQHKGSSASQSTAAGSAMGAHDFGRSLRQREEISRADARRHQTHRGLQQPSRGGAFMRVPNEREEAEMSPSNQMYLPWGPPWDTRSSGIPLSSWPSSSHPSQLHHEFSRPPLHGRSQASHAPLRSLPALDGTQSWDHIASPASAFTGVSGPQASPGTIMSYYMPMEAPPGPEGEYVARMRANTMYRRPQVEHDMLRAGRSAQVAGTPYQPNPISSEHMSPAVIPPSTSSSERGQEVRYYWVPVSDPDGPPAT</sequence>
<dbReference type="AlphaFoldDB" id="A0A316W6N0"/>
<dbReference type="InParanoid" id="A0A316W6N0"/>
<dbReference type="EMBL" id="KZ819355">
    <property type="protein sequence ID" value="PWN45442.1"/>
    <property type="molecule type" value="Genomic_DNA"/>
</dbReference>
<feature type="region of interest" description="Disordered" evidence="1">
    <location>
        <begin position="207"/>
        <end position="239"/>
    </location>
</feature>
<keyword evidence="3" id="KW-1185">Reference proteome</keyword>
<dbReference type="Proteomes" id="UP000245783">
    <property type="component" value="Unassembled WGS sequence"/>
</dbReference>
<feature type="region of interest" description="Disordered" evidence="1">
    <location>
        <begin position="319"/>
        <end position="370"/>
    </location>
</feature>
<proteinExistence type="predicted"/>
<dbReference type="STRING" id="1522189.A0A316W6N0"/>
<feature type="compositionally biased region" description="Low complexity" evidence="1">
    <location>
        <begin position="123"/>
        <end position="138"/>
    </location>
</feature>
<feature type="compositionally biased region" description="Polar residues" evidence="1">
    <location>
        <begin position="26"/>
        <end position="38"/>
    </location>
</feature>
<dbReference type="RefSeq" id="XP_025372602.1">
    <property type="nucleotide sequence ID" value="XM_025510797.1"/>
</dbReference>
<feature type="region of interest" description="Disordered" evidence="1">
    <location>
        <begin position="1"/>
        <end position="139"/>
    </location>
</feature>
<reference evidence="2 3" key="1">
    <citation type="journal article" date="2018" name="Mol. Biol. Evol.">
        <title>Broad Genomic Sampling Reveals a Smut Pathogenic Ancestry of the Fungal Clade Ustilaginomycotina.</title>
        <authorList>
            <person name="Kijpornyongpan T."/>
            <person name="Mondo S.J."/>
            <person name="Barry K."/>
            <person name="Sandor L."/>
            <person name="Lee J."/>
            <person name="Lipzen A."/>
            <person name="Pangilinan J."/>
            <person name="LaButti K."/>
            <person name="Hainaut M."/>
            <person name="Henrissat B."/>
            <person name="Grigoriev I.V."/>
            <person name="Spatafora J.W."/>
            <person name="Aime M.C."/>
        </authorList>
    </citation>
    <scope>NUCLEOTIDE SEQUENCE [LARGE SCALE GENOMIC DNA]</scope>
    <source>
        <strain evidence="2 3">MCA 4658</strain>
    </source>
</reference>